<dbReference type="GO" id="GO:0005737">
    <property type="term" value="C:cytoplasm"/>
    <property type="evidence" value="ECO:0007669"/>
    <property type="project" value="UniProtKB-SubCell"/>
</dbReference>
<comment type="pathway">
    <text evidence="4">Amino-acid biosynthesis; L-histidine biosynthesis; L-histidine from 5-phospho-alpha-D-ribose 1-diphosphate: step 3/9.</text>
</comment>
<sequence length="223" mass="24944">MDSCPCLPTGRCAGMTRDNKIQEKIMNINFNKNNDGLVPAIIQDAVTKNVLMLGYMNAEAYSKTIETNKVTFFSRTKNRLWTKGEESGNFLNVVSIKNDCDNDTLLIEVNPVGPTCHKGTDTCWGETNNQSFGFLSELENVIQSRREAADSEKSYVASLFKKGINKIAQKVGEEAVEVVIEAKDNDDNLFLNESADLLFHYLILLQAKGFKLKDVVKILEGRH</sequence>
<evidence type="ECO:0000256" key="14">
    <source>
        <dbReference type="ARBA" id="ARBA00023268"/>
    </source>
</evidence>
<gene>
    <name evidence="16" type="ORF">MNBD_BACTEROID04-1285</name>
</gene>
<keyword evidence="9" id="KW-0028">Amino-acid biosynthesis</keyword>
<evidence type="ECO:0000256" key="2">
    <source>
        <dbReference type="ARBA" id="ARBA00001460"/>
    </source>
</evidence>
<evidence type="ECO:0000256" key="7">
    <source>
        <dbReference type="ARBA" id="ARBA00008299"/>
    </source>
</evidence>
<evidence type="ECO:0000256" key="12">
    <source>
        <dbReference type="ARBA" id="ARBA00022840"/>
    </source>
</evidence>
<comment type="catalytic activity">
    <reaction evidence="1">
        <text>1-(5-phospho-beta-D-ribosyl)-5'-AMP + H2O = 1-(5-phospho-beta-D-ribosyl)-5-[(5-phospho-beta-D-ribosylamino)methylideneamino]imidazole-4-carboxamide</text>
        <dbReference type="Rhea" id="RHEA:20049"/>
        <dbReference type="ChEBI" id="CHEBI:15377"/>
        <dbReference type="ChEBI" id="CHEBI:58435"/>
        <dbReference type="ChEBI" id="CHEBI:59457"/>
        <dbReference type="EC" id="3.5.4.19"/>
    </reaction>
</comment>
<dbReference type="Gene3D" id="3.10.20.810">
    <property type="entry name" value="Phosphoribosyl-AMP cyclohydrolase"/>
    <property type="match status" value="1"/>
</dbReference>
<dbReference type="SUPFAM" id="SSF141734">
    <property type="entry name" value="HisI-like"/>
    <property type="match status" value="1"/>
</dbReference>
<proteinExistence type="inferred from homology"/>
<dbReference type="GO" id="GO:0005524">
    <property type="term" value="F:ATP binding"/>
    <property type="evidence" value="ECO:0007669"/>
    <property type="project" value="UniProtKB-KW"/>
</dbReference>
<keyword evidence="13" id="KW-0368">Histidine biosynthesis</keyword>
<dbReference type="EMBL" id="UOER01000480">
    <property type="protein sequence ID" value="VAW25672.1"/>
    <property type="molecule type" value="Genomic_DNA"/>
</dbReference>
<evidence type="ECO:0000256" key="4">
    <source>
        <dbReference type="ARBA" id="ARBA00005169"/>
    </source>
</evidence>
<keyword evidence="8" id="KW-0963">Cytoplasm</keyword>
<dbReference type="NCBIfam" id="NF000768">
    <property type="entry name" value="PRK00051.1"/>
    <property type="match status" value="1"/>
</dbReference>
<dbReference type="SUPFAM" id="SSF101386">
    <property type="entry name" value="all-alpha NTP pyrophosphatases"/>
    <property type="match status" value="1"/>
</dbReference>
<dbReference type="NCBIfam" id="NF002747">
    <property type="entry name" value="PRK02759.1"/>
    <property type="match status" value="1"/>
</dbReference>
<dbReference type="InterPro" id="IPR038019">
    <property type="entry name" value="PRib_AMP_CycHydrolase_sf"/>
</dbReference>
<comment type="catalytic activity">
    <reaction evidence="2">
        <text>1-(5-phospho-beta-D-ribosyl)-ATP + H2O = 1-(5-phospho-beta-D-ribosyl)-5'-AMP + diphosphate + H(+)</text>
        <dbReference type="Rhea" id="RHEA:22828"/>
        <dbReference type="ChEBI" id="CHEBI:15377"/>
        <dbReference type="ChEBI" id="CHEBI:15378"/>
        <dbReference type="ChEBI" id="CHEBI:33019"/>
        <dbReference type="ChEBI" id="CHEBI:59457"/>
        <dbReference type="ChEBI" id="CHEBI:73183"/>
        <dbReference type="EC" id="3.6.1.31"/>
    </reaction>
</comment>
<comment type="pathway">
    <text evidence="5">Amino-acid biosynthesis; L-histidine biosynthesis; L-histidine from 5-phospho-alpha-D-ribose 1-diphosphate: step 2/9.</text>
</comment>
<dbReference type="Gene3D" id="1.10.287.1080">
    <property type="entry name" value="MazG-like"/>
    <property type="match status" value="1"/>
</dbReference>
<protein>
    <submittedName>
        <fullName evidence="16">Phosphoribosyl-AMP cyclohydrolase / Phosphoribosyl-ATP pyrophosphatase</fullName>
        <ecNumber evidence="16">3.5.4.19</ecNumber>
        <ecNumber evidence="16">3.6.1.31</ecNumber>
    </submittedName>
</protein>
<dbReference type="FunFam" id="3.10.20.810:FF:000001">
    <property type="entry name" value="Histidine biosynthesis bifunctional protein HisIE"/>
    <property type="match status" value="1"/>
</dbReference>
<evidence type="ECO:0000256" key="8">
    <source>
        <dbReference type="ARBA" id="ARBA00022490"/>
    </source>
</evidence>
<dbReference type="Pfam" id="PF01503">
    <property type="entry name" value="PRA-PH"/>
    <property type="match status" value="1"/>
</dbReference>
<dbReference type="UniPathway" id="UPA00031">
    <property type="reaction ID" value="UER00007"/>
</dbReference>
<keyword evidence="12" id="KW-0067">ATP-binding</keyword>
<reference evidence="16" key="1">
    <citation type="submission" date="2018-06" db="EMBL/GenBank/DDBJ databases">
        <authorList>
            <person name="Zhirakovskaya E."/>
        </authorList>
    </citation>
    <scope>NUCLEOTIDE SEQUENCE</scope>
</reference>
<dbReference type="NCBIfam" id="TIGR03188">
    <property type="entry name" value="histidine_hisI"/>
    <property type="match status" value="1"/>
</dbReference>
<organism evidence="16">
    <name type="scientific">hydrothermal vent metagenome</name>
    <dbReference type="NCBI Taxonomy" id="652676"/>
    <lineage>
        <taxon>unclassified sequences</taxon>
        <taxon>metagenomes</taxon>
        <taxon>ecological metagenomes</taxon>
    </lineage>
</organism>
<keyword evidence="10" id="KW-0547">Nucleotide-binding</keyword>
<comment type="subcellular location">
    <subcellularLocation>
        <location evidence="3">Cytoplasm</location>
    </subcellularLocation>
</comment>
<comment type="similarity">
    <text evidence="6">In the C-terminal section; belongs to the PRA-PH family.</text>
</comment>
<evidence type="ECO:0000256" key="13">
    <source>
        <dbReference type="ARBA" id="ARBA00023102"/>
    </source>
</evidence>
<accession>A0A3B0UGI4</accession>
<evidence type="ECO:0000256" key="6">
    <source>
        <dbReference type="ARBA" id="ARBA00007731"/>
    </source>
</evidence>
<dbReference type="AlphaFoldDB" id="A0A3B0UGI4"/>
<dbReference type="GO" id="GO:0000105">
    <property type="term" value="P:L-histidine biosynthetic process"/>
    <property type="evidence" value="ECO:0007669"/>
    <property type="project" value="UniProtKB-UniPathway"/>
</dbReference>
<evidence type="ECO:0000259" key="15">
    <source>
        <dbReference type="Pfam" id="PF01502"/>
    </source>
</evidence>
<keyword evidence="11 16" id="KW-0378">Hydrolase</keyword>
<feature type="domain" description="Phosphoribosyl-AMP cyclohydrolase" evidence="15">
    <location>
        <begin position="52"/>
        <end position="124"/>
    </location>
</feature>
<dbReference type="InterPro" id="IPR023019">
    <property type="entry name" value="His_synth_HisIE"/>
</dbReference>
<dbReference type="FunFam" id="1.10.287.1080:FF:000002">
    <property type="entry name" value="Histidine biosynthesis bifunctional protein HisIE"/>
    <property type="match status" value="1"/>
</dbReference>
<dbReference type="InterPro" id="IPR008179">
    <property type="entry name" value="HisE"/>
</dbReference>
<dbReference type="CDD" id="cd11534">
    <property type="entry name" value="NTP-PPase_HisIE_like"/>
    <property type="match status" value="1"/>
</dbReference>
<evidence type="ECO:0000256" key="5">
    <source>
        <dbReference type="ARBA" id="ARBA00005204"/>
    </source>
</evidence>
<dbReference type="PANTHER" id="PTHR42945:SF9">
    <property type="entry name" value="HISTIDINE BIOSYNTHESIS BIFUNCTIONAL PROTEIN HISIE"/>
    <property type="match status" value="1"/>
</dbReference>
<evidence type="ECO:0000256" key="3">
    <source>
        <dbReference type="ARBA" id="ARBA00004496"/>
    </source>
</evidence>
<name>A0A3B0UGI4_9ZZZZ</name>
<dbReference type="InterPro" id="IPR021130">
    <property type="entry name" value="PRib-ATP_PPHydrolase-like"/>
</dbReference>
<dbReference type="EC" id="3.6.1.31" evidence="16"/>
<evidence type="ECO:0000313" key="16">
    <source>
        <dbReference type="EMBL" id="VAW25672.1"/>
    </source>
</evidence>
<dbReference type="GO" id="GO:0004635">
    <property type="term" value="F:phosphoribosyl-AMP cyclohydrolase activity"/>
    <property type="evidence" value="ECO:0007669"/>
    <property type="project" value="UniProtKB-EC"/>
</dbReference>
<dbReference type="InterPro" id="IPR002496">
    <property type="entry name" value="PRib_AMP_CycHydrolase_dom"/>
</dbReference>
<dbReference type="Pfam" id="PF01502">
    <property type="entry name" value="PRA-CH"/>
    <property type="match status" value="1"/>
</dbReference>
<comment type="similarity">
    <text evidence="7">In the N-terminal section; belongs to the PRA-CH family.</text>
</comment>
<evidence type="ECO:0000256" key="11">
    <source>
        <dbReference type="ARBA" id="ARBA00022801"/>
    </source>
</evidence>
<evidence type="ECO:0000256" key="10">
    <source>
        <dbReference type="ARBA" id="ARBA00022741"/>
    </source>
</evidence>
<dbReference type="HAMAP" id="MF_01019">
    <property type="entry name" value="HisIE"/>
    <property type="match status" value="1"/>
</dbReference>
<evidence type="ECO:0000256" key="9">
    <source>
        <dbReference type="ARBA" id="ARBA00022605"/>
    </source>
</evidence>
<dbReference type="EC" id="3.5.4.19" evidence="16"/>
<dbReference type="GO" id="GO:0004636">
    <property type="term" value="F:phosphoribosyl-ATP diphosphatase activity"/>
    <property type="evidence" value="ECO:0007669"/>
    <property type="project" value="UniProtKB-EC"/>
</dbReference>
<evidence type="ECO:0000256" key="1">
    <source>
        <dbReference type="ARBA" id="ARBA00000024"/>
    </source>
</evidence>
<dbReference type="PANTHER" id="PTHR42945">
    <property type="entry name" value="HISTIDINE BIOSYNTHESIS BIFUNCTIONAL PROTEIN"/>
    <property type="match status" value="1"/>
</dbReference>
<dbReference type="HAMAP" id="MF_01020">
    <property type="entry name" value="HisE"/>
    <property type="match status" value="1"/>
</dbReference>
<keyword evidence="14" id="KW-0511">Multifunctional enzyme</keyword>